<evidence type="ECO:0000313" key="4">
    <source>
        <dbReference type="Proteomes" id="UP000069940"/>
    </source>
</evidence>
<feature type="compositionally biased region" description="Basic and acidic residues" evidence="1">
    <location>
        <begin position="258"/>
        <end position="267"/>
    </location>
</feature>
<dbReference type="SUPFAM" id="SSF53098">
    <property type="entry name" value="Ribonuclease H-like"/>
    <property type="match status" value="1"/>
</dbReference>
<proteinExistence type="predicted"/>
<dbReference type="InterPro" id="IPR050951">
    <property type="entry name" value="Retrovirus_Pol_polyprotein"/>
</dbReference>
<evidence type="ECO:0000313" key="3">
    <source>
        <dbReference type="EnsemblMetazoa" id="AALFPA23_016670.P24325"/>
    </source>
</evidence>
<accession>A0ABM1ZAQ4</accession>
<name>A0ABM1ZAQ4_AEDAL</name>
<organism evidence="3 4">
    <name type="scientific">Aedes albopictus</name>
    <name type="common">Asian tiger mosquito</name>
    <name type="synonym">Stegomyia albopicta</name>
    <dbReference type="NCBI Taxonomy" id="7160"/>
    <lineage>
        <taxon>Eukaryota</taxon>
        <taxon>Metazoa</taxon>
        <taxon>Ecdysozoa</taxon>
        <taxon>Arthropoda</taxon>
        <taxon>Hexapoda</taxon>
        <taxon>Insecta</taxon>
        <taxon>Pterygota</taxon>
        <taxon>Neoptera</taxon>
        <taxon>Endopterygota</taxon>
        <taxon>Diptera</taxon>
        <taxon>Nematocera</taxon>
        <taxon>Culicoidea</taxon>
        <taxon>Culicidae</taxon>
        <taxon>Culicinae</taxon>
        <taxon>Aedini</taxon>
        <taxon>Aedes</taxon>
        <taxon>Stegomyia</taxon>
    </lineage>
</organism>
<dbReference type="InterPro" id="IPR012337">
    <property type="entry name" value="RNaseH-like_sf"/>
</dbReference>
<reference evidence="3" key="2">
    <citation type="submission" date="2025-05" db="UniProtKB">
        <authorList>
            <consortium name="EnsemblMetazoa"/>
        </authorList>
    </citation>
    <scope>IDENTIFICATION</scope>
    <source>
        <strain evidence="3">Foshan</strain>
    </source>
</reference>
<dbReference type="RefSeq" id="XP_062704262.1">
    <property type="nucleotide sequence ID" value="XM_062848278.1"/>
</dbReference>
<dbReference type="PANTHER" id="PTHR37984">
    <property type="entry name" value="PROTEIN CBG26694"/>
    <property type="match status" value="1"/>
</dbReference>
<feature type="region of interest" description="Disordered" evidence="1">
    <location>
        <begin position="190"/>
        <end position="267"/>
    </location>
</feature>
<feature type="compositionally biased region" description="Basic and acidic residues" evidence="1">
    <location>
        <begin position="212"/>
        <end position="241"/>
    </location>
</feature>
<feature type="domain" description="Integrase catalytic" evidence="2">
    <location>
        <begin position="1"/>
        <end position="107"/>
    </location>
</feature>
<evidence type="ECO:0000259" key="2">
    <source>
        <dbReference type="PROSITE" id="PS50994"/>
    </source>
</evidence>
<dbReference type="InterPro" id="IPR001584">
    <property type="entry name" value="Integrase_cat-core"/>
</dbReference>
<dbReference type="PANTHER" id="PTHR37984:SF8">
    <property type="entry name" value="CCHC-TYPE DOMAIN-CONTAINING PROTEIN"/>
    <property type="match status" value="1"/>
</dbReference>
<keyword evidence="4" id="KW-1185">Reference proteome</keyword>
<protein>
    <recommendedName>
        <fullName evidence="2">Integrase catalytic domain-containing protein</fullName>
    </recommendedName>
</protein>
<evidence type="ECO:0000256" key="1">
    <source>
        <dbReference type="SAM" id="MobiDB-lite"/>
    </source>
</evidence>
<dbReference type="PROSITE" id="PS50994">
    <property type="entry name" value="INTEGRASE"/>
    <property type="match status" value="1"/>
</dbReference>
<dbReference type="GeneID" id="134286634"/>
<dbReference type="Proteomes" id="UP000069940">
    <property type="component" value="Unassembled WGS sequence"/>
</dbReference>
<sequence length="267" mass="30224">MNGTPQVVVTDNGPQFDTEEWSRFAKDWSYAHVTSSPYHAQGNGKAESAVKSMKQLFKKCGKSGVDFWQVLQQHRNTPNAIGTSPNKRIFSRSTRGAVPTITNKQQPHQASHVEERIAHKRKVVKASYDKRVKELPDLRVGEHVIIQRRPDATKQWEQATLVRKIPDQSCEVQTKDGGVYRISAVHVKPRCSNKPNTTLNEDPVKQPSVTDRQSDDHRSQKVPVEDRRKMVFERRDYKTDSGRPSGASVPEGQSQAADFEKQQGIDE</sequence>
<dbReference type="EnsemblMetazoa" id="AALFPA23_016670.R24325">
    <property type="protein sequence ID" value="AALFPA23_016670.P24325"/>
    <property type="gene ID" value="AALFPA23_016670"/>
</dbReference>
<reference evidence="4" key="1">
    <citation type="journal article" date="2015" name="Proc. Natl. Acad. Sci. U.S.A.">
        <title>Genome sequence of the Asian Tiger mosquito, Aedes albopictus, reveals insights into its biology, genetics, and evolution.</title>
        <authorList>
            <person name="Chen X.G."/>
            <person name="Jiang X."/>
            <person name="Gu J."/>
            <person name="Xu M."/>
            <person name="Wu Y."/>
            <person name="Deng Y."/>
            <person name="Zhang C."/>
            <person name="Bonizzoni M."/>
            <person name="Dermauw W."/>
            <person name="Vontas J."/>
            <person name="Armbruster P."/>
            <person name="Huang X."/>
            <person name="Yang Y."/>
            <person name="Zhang H."/>
            <person name="He W."/>
            <person name="Peng H."/>
            <person name="Liu Y."/>
            <person name="Wu K."/>
            <person name="Chen J."/>
            <person name="Lirakis M."/>
            <person name="Topalis P."/>
            <person name="Van Leeuwen T."/>
            <person name="Hall A.B."/>
            <person name="Jiang X."/>
            <person name="Thorpe C."/>
            <person name="Mueller R.L."/>
            <person name="Sun C."/>
            <person name="Waterhouse R.M."/>
            <person name="Yan G."/>
            <person name="Tu Z.J."/>
            <person name="Fang X."/>
            <person name="James A.A."/>
        </authorList>
    </citation>
    <scope>NUCLEOTIDE SEQUENCE [LARGE SCALE GENOMIC DNA]</scope>
    <source>
        <strain evidence="4">Foshan</strain>
    </source>
</reference>
<dbReference type="Gene3D" id="3.30.420.10">
    <property type="entry name" value="Ribonuclease H-like superfamily/Ribonuclease H"/>
    <property type="match status" value="1"/>
</dbReference>
<dbReference type="InterPro" id="IPR036397">
    <property type="entry name" value="RNaseH_sf"/>
</dbReference>